<feature type="region of interest" description="Disordered" evidence="8">
    <location>
        <begin position="7096"/>
        <end position="7115"/>
    </location>
</feature>
<feature type="domain" description="RZ-type" evidence="10">
    <location>
        <begin position="2141"/>
        <end position="2212"/>
    </location>
</feature>
<dbReference type="InterPro" id="IPR036890">
    <property type="entry name" value="HATPase_C_sf"/>
</dbReference>
<comment type="subcellular location">
    <subcellularLocation>
        <location evidence="1">Cytoplasm</location>
    </subcellularLocation>
</comment>
<evidence type="ECO:0000256" key="1">
    <source>
        <dbReference type="ARBA" id="ARBA00004496"/>
    </source>
</evidence>
<evidence type="ECO:0000313" key="11">
    <source>
        <dbReference type="EnsemblMetazoa" id="Aqu2.1.44316_001"/>
    </source>
</evidence>
<evidence type="ECO:0000256" key="3">
    <source>
        <dbReference type="ARBA" id="ARBA00022723"/>
    </source>
</evidence>
<feature type="compositionally biased region" description="Polar residues" evidence="8">
    <location>
        <begin position="7096"/>
        <end position="7114"/>
    </location>
</feature>
<dbReference type="Gene3D" id="3.30.565.10">
    <property type="entry name" value="Histidine kinase-like ATPase, C-terminal domain"/>
    <property type="match status" value="2"/>
</dbReference>
<evidence type="ECO:0000256" key="5">
    <source>
        <dbReference type="ARBA" id="ARBA00022833"/>
    </source>
</evidence>
<keyword evidence="7" id="KW-0328">Glycosyltransferase</keyword>
<evidence type="ECO:0000256" key="6">
    <source>
        <dbReference type="ARBA" id="ARBA00022859"/>
    </source>
</evidence>
<keyword evidence="7" id="KW-0808">Transferase</keyword>
<dbReference type="SUPFAM" id="SSF56399">
    <property type="entry name" value="ADP-ribosylation"/>
    <property type="match status" value="1"/>
</dbReference>
<dbReference type="OrthoDB" id="2423195at2759"/>
<dbReference type="SUPFAM" id="SSF52540">
    <property type="entry name" value="P-loop containing nucleoside triphosphate hydrolases"/>
    <property type="match status" value="2"/>
</dbReference>
<evidence type="ECO:0000259" key="9">
    <source>
        <dbReference type="PROSITE" id="PS51059"/>
    </source>
</evidence>
<keyword evidence="5" id="KW-0862">Zinc</keyword>
<dbReference type="STRING" id="400682.A0A1X7VWR1"/>
<dbReference type="GO" id="GO:0005737">
    <property type="term" value="C:cytoplasm"/>
    <property type="evidence" value="ECO:0007669"/>
    <property type="project" value="UniProtKB-SubCell"/>
</dbReference>
<keyword evidence="4" id="KW-0863">Zinc-finger</keyword>
<dbReference type="Gene3D" id="1.20.120.330">
    <property type="entry name" value="Nucleotidyltransferases domain 2"/>
    <property type="match status" value="1"/>
</dbReference>
<keyword evidence="7" id="KW-0520">NAD</keyword>
<evidence type="ECO:0000259" key="10">
    <source>
        <dbReference type="PROSITE" id="PS51981"/>
    </source>
</evidence>
<dbReference type="InterPro" id="IPR027417">
    <property type="entry name" value="P-loop_NTPase"/>
</dbReference>
<dbReference type="Pfam" id="PF00644">
    <property type="entry name" value="PARP"/>
    <property type="match status" value="1"/>
</dbReference>
<feature type="domain" description="PARP catalytic" evidence="9">
    <location>
        <begin position="7474"/>
        <end position="7669"/>
    </location>
</feature>
<proteinExistence type="predicted"/>
<feature type="region of interest" description="Disordered" evidence="8">
    <location>
        <begin position="7209"/>
        <end position="7324"/>
    </location>
</feature>
<dbReference type="CDD" id="cd00009">
    <property type="entry name" value="AAA"/>
    <property type="match status" value="1"/>
</dbReference>
<feature type="compositionally biased region" description="Acidic residues" evidence="8">
    <location>
        <begin position="7296"/>
        <end position="7320"/>
    </location>
</feature>
<evidence type="ECO:0000256" key="8">
    <source>
        <dbReference type="SAM" id="MobiDB-lite"/>
    </source>
</evidence>
<reference evidence="11" key="1">
    <citation type="submission" date="2017-05" db="UniProtKB">
        <authorList>
            <consortium name="EnsemblMetazoa"/>
        </authorList>
    </citation>
    <scope>IDENTIFICATION</scope>
</reference>
<dbReference type="InterPro" id="IPR003593">
    <property type="entry name" value="AAA+_ATPase"/>
</dbReference>
<dbReference type="GO" id="GO:0016887">
    <property type="term" value="F:ATP hydrolysis activity"/>
    <property type="evidence" value="ECO:0007669"/>
    <property type="project" value="InterPro"/>
</dbReference>
<organism evidence="11">
    <name type="scientific">Amphimedon queenslandica</name>
    <name type="common">Sponge</name>
    <dbReference type="NCBI Taxonomy" id="400682"/>
    <lineage>
        <taxon>Eukaryota</taxon>
        <taxon>Metazoa</taxon>
        <taxon>Porifera</taxon>
        <taxon>Demospongiae</taxon>
        <taxon>Heteroscleromorpha</taxon>
        <taxon>Haplosclerida</taxon>
        <taxon>Niphatidae</taxon>
        <taxon>Amphimedon</taxon>
    </lineage>
</organism>
<dbReference type="EnsemblMetazoa" id="Aqu2.1.44316_001">
    <property type="protein sequence ID" value="Aqu2.1.44316_001"/>
    <property type="gene ID" value="Aqu2.1.44316"/>
</dbReference>
<dbReference type="Pfam" id="PF25794">
    <property type="entry name" value="SACS"/>
    <property type="match status" value="3"/>
</dbReference>
<dbReference type="GO" id="GO:0002376">
    <property type="term" value="P:immune system process"/>
    <property type="evidence" value="ECO:0007669"/>
    <property type="project" value="UniProtKB-KW"/>
</dbReference>
<dbReference type="SUPFAM" id="SSF55874">
    <property type="entry name" value="ATPase domain of HSP90 chaperone/DNA topoisomerase II/histidine kinase"/>
    <property type="match status" value="3"/>
</dbReference>
<feature type="compositionally biased region" description="Acidic residues" evidence="8">
    <location>
        <begin position="7266"/>
        <end position="7288"/>
    </location>
</feature>
<dbReference type="GO" id="GO:0008270">
    <property type="term" value="F:zinc ion binding"/>
    <property type="evidence" value="ECO:0007669"/>
    <property type="project" value="UniProtKB-KW"/>
</dbReference>
<accession>A0A1X7VWR1</accession>
<dbReference type="InterPro" id="IPR046439">
    <property type="entry name" value="ZF_RZ_dom"/>
</dbReference>
<dbReference type="SUPFAM" id="SSF81593">
    <property type="entry name" value="Nucleotidyltransferase substrate binding subunit/domain"/>
    <property type="match status" value="1"/>
</dbReference>
<dbReference type="PANTHER" id="PTHR22605:SF16">
    <property type="entry name" value="E3 UBIQUITIN-PROTEIN LIGASE RNF213"/>
    <property type="match status" value="1"/>
</dbReference>
<dbReference type="InterPro" id="IPR012317">
    <property type="entry name" value="Poly(ADP-ribose)pol_cat_dom"/>
</dbReference>
<feature type="compositionally biased region" description="Acidic residues" evidence="8">
    <location>
        <begin position="7235"/>
        <end position="7250"/>
    </location>
</feature>
<protein>
    <recommendedName>
        <fullName evidence="7">Poly [ADP-ribose] polymerase</fullName>
        <shortName evidence="7">PARP</shortName>
        <ecNumber evidence="7">2.4.2.-</ecNumber>
    </recommendedName>
</protein>
<keyword evidence="6" id="KW-0391">Immunity</keyword>
<evidence type="ECO:0000256" key="2">
    <source>
        <dbReference type="ARBA" id="ARBA00022490"/>
    </source>
</evidence>
<dbReference type="GO" id="GO:0004842">
    <property type="term" value="F:ubiquitin-protein transferase activity"/>
    <property type="evidence" value="ECO:0007669"/>
    <property type="project" value="InterPro"/>
</dbReference>
<feature type="compositionally biased region" description="Basic and acidic residues" evidence="8">
    <location>
        <begin position="7251"/>
        <end position="7265"/>
    </location>
</feature>
<name>A0A1X7VWR1_AMPQE</name>
<dbReference type="PROSITE" id="PS51059">
    <property type="entry name" value="PARP_CATALYTIC"/>
    <property type="match status" value="1"/>
</dbReference>
<keyword evidence="2" id="KW-0963">Cytoplasm</keyword>
<dbReference type="Gene3D" id="3.40.50.300">
    <property type="entry name" value="P-loop containing nucleotide triphosphate hydrolases"/>
    <property type="match status" value="2"/>
</dbReference>
<dbReference type="PROSITE" id="PS51981">
    <property type="entry name" value="ZF_RZ"/>
    <property type="match status" value="1"/>
</dbReference>
<dbReference type="InterPro" id="IPR031248">
    <property type="entry name" value="RNF213"/>
</dbReference>
<dbReference type="Pfam" id="PF20173">
    <property type="entry name" value="ZnF_RZ-type"/>
    <property type="match status" value="1"/>
</dbReference>
<keyword evidence="3" id="KW-0479">Metal-binding</keyword>
<dbReference type="eggNOG" id="ENOG502QQPY">
    <property type="taxonomic scope" value="Eukaryota"/>
</dbReference>
<dbReference type="GO" id="GO:0003950">
    <property type="term" value="F:NAD+ poly-ADP-ribosyltransferase activity"/>
    <property type="evidence" value="ECO:0007669"/>
    <property type="project" value="UniProtKB-UniRule"/>
</dbReference>
<evidence type="ECO:0000256" key="7">
    <source>
        <dbReference type="RuleBase" id="RU362114"/>
    </source>
</evidence>
<evidence type="ECO:0000256" key="4">
    <source>
        <dbReference type="ARBA" id="ARBA00022771"/>
    </source>
</evidence>
<sequence>DFATSSLKGEVDIENQGSAAYDKIRNFQIDDSKVWERNNHSYLFFNKDGHSITFVGFNVSSNGDLLDPVTKKVIEPKIMTPQLYEGLTRNGVDFSKNYDNWIQKLAAVMGLEGHIDPDPTYVLTIDNVIKMMAIYMKFRCNIPVILMGETGCGKTRLIRYMCDLIAQNYSKRTKNVKNMLIMKMHGGISKADVAKQVMEAEELAKTNINLDTILFFDEANTSDAVGLIKEVMCDRRVNGRPIKNDVKFIAACNPYRKHNEEMIYKLESAGLGFYVKANETSQKLGNIPLRQLVYRVLDLPPSMRPFVYDFGQLSIENEEKYIEQIVSEQCQEIPQVKGKFVKSITNVVAWSQQYMKGKKDECSFVSLRDVHRAMLVFKYFVQKSTLFYSKVDEKARAEGKQPLDCITRSLVLAVSVCYLSKLQDRMKYETGVIRQFTDPLKLGGKKQFFNEIKWCQDVLLDNMKLGPNIARNAALKENIFMMVICIELRIPLFLIGKPGSSKSLAKSIIASSMLGKSSESDLMREMKEIQLFSYQCSQLSTSESVVEVFNAAKSFQNKQDVNNFVSIVVLDEVGLAEDSPNLPLKTLHPLLEDGTEGANGLGQVIAHEQRAAFIGISNWALDPAKMNRGVMVTRGDPDEAELELTARGICSNSPNDPVRDRLNPYFKPLSAAYKEICDEQEKNGRLFFGLRDFYSLIKMLYWMCKHTGMQLTGPQLQHAIKRNFGGLDLKEVDIEKIFKNHIKELEHVPDLNHIKDEELYKFLIPDCSPLGLIRSSLQTKDKSWHGENRYLLFLTENYAALQVLKHYLYKEVGIQQDSNATGSDDSETNQQALHQTEPFFLFGSSFPKDREFTQVCRNINKIKICMETGRTVILLNLDNLYESLYDLLNQYYIHFGSQKYVDLGLQTHRVKCRVHNDFKLILVAEKRTVYKKFPIPLINRLEKHFVLAETVLLDWQKEVFRELINWIGDFINVQNKNEFSVEDAFVGYKNDTPASVVFQATQQLQQSWGWPEQRHDSEEWKKAVLARSKKILLQMASPDALIRLKFTNLNEKRDKLLKIYYSDQHHRNIIELLNNNIKKNQKGGRSIGLMMQITTHCHLLSSLEIEDLSHNLGKEINCFLLQEFDTEIDFTSKIRPLFSKDKETLLIIQCDSGHIYGDLIAYARYRIEDEKQKITLKQNPIHVLFIINLPHQAEKERSSSFVRFHDGVWVSVHIDNIRISSESDLTLEDAQSTPISQLFYSEPKVVSDTCETQPPQEKDEMDNDVMEEVNPPIAKVKKNHCQCLRLYYCIQTALAKLTENYEEYEQSIISRVKILSSIIPQKPDFPLDFTTFYGALVKHIKILLQQRESYLFEKEWILDEAINTKKLQDGGTFQNSLIRRIDEVIVPLFSHIIFFIDQYANLSFLKEERNKDYLQQLWLLIFSNQDLVHFNYQNYVLNGHTVNQDPLASELKFDCQFPFFWLFKNAFISMLEIVPGNKRNVIHDYLCNALSDSAIAIILNKVPEEYLKHLSKRYLGDIIRSTHHITHHLPKKEYEILEEALYSIISGPGFNHKSFLSYLAAVHVIYHEYRQEIMWLGQLTTLKPGILCQVPQIGHNQEHFELPLLIVKSAIGVDGLALPIDAIGRCYVPDRLLKLQQCQNIIDAILNLASYHELAHDIRLEWQRVRVVQLFIEHVAMKCSVNDEQFTKFVQYAKRIDRMIEKQKDFTKKKTLLKIQEGLKLLEKNSEHKMQKQICHCSNSFFMEVVSSLCFGQPSPPETELIQELLNIVLAKEEKMTKEFSFSGKITDKIPVLRSFLLQLLLEHSTEMVKIHLKEYFSRAQQLFQNDSNFYLLYIQCLEDAIYKKHNQMSLADKIEQCVKIFSDGKILRKHAVPSGYENEITLEFLEEVATLRYSFTIVAELIYYQHHHEKRSQTNALHQLLDMIKKFCFNATDVYGSSIFLAKLLVRNYGFSFLYNLTEDHNMQWVIPKTLQGQGCKNSDPFIIYKGYSQFKAVLLDVKYRNQFTELEMHIKHLQSSDINLLLFGIYEVVTGSAAFKVDKDCDGNNDEAITKILTAVRNCKKINKELIAVAQDLLSNSYCGRLEHMVIRPGMNPQNRLLTDLVVHVAVVMQHNSLSKILGPFIQMINDPEKLKATYLPTMPEDSLPYVRAAMSEHSGKFYKCQNGHPYFIGDCGRPWTRSTCPVCQSPIGGQLHKADKGNELAKTNDKTETGYALGQPNQREAIPSAERSLSPSACAIMRALMHCSLLWISCTKEDKIQGLLNIIKTDVKPREVSSFFWQHLQHDINMLSTAIGKSQDDACLLVHLILEQINSKNDVKCTITKLETKEKRQKWEKSFSESFIHPVLINLDAKLNEAVTLQLNDKSIENDQLLYAVYEKMKIYPTEITPHLWSYRPYITLENLLQLLQTQKEICPILHEFLVQEPLLRATQYLPNILKLQHEMYQLCHRKYDKKEIAALTIGSYIAILRNRDSSPKLVADFNKKLNSLRKVWTLVKGKLKDYARVMVDPNLIEIVTWDESTPLTCLIPTLTGQGACTTALVDLMVRVHNEFIEKCHKELTKKDIYWRKYKVPVSHVQCCHLLDYEKQLTSIVLSHCQYSLEFGKGQKINYDLPALEKHLVDRFIHGKPYIQLELLQVMYRKEVYNAETFHQLRKNVQPQIKLTEKQQNDIIKELQSINHLRECLDVVEIVIGFLSSQKNSAKTKLRSYISGVDLMRMKKKFSEKALEYCTLGHILSLWEIISVEIAKRHTLRKQEPFDDLSDVLLTNLQDDQIKELESYLKGIELAPFLNFFYEFIETVVRHSEAQNTTEWPLKDTLYARLEQIELDGMLPHNFTDKFPASITREKSRGGRRGGIKIEAPPITKHISRTLDRYPDGGQILKELIQNADDAGATVRKFCLDTKQYPENDLMFPTLNLFQGPALLAYNNAIFQEEDWEHFGRIENSGKETAALKVGRFGVGFLSVFHITDLPMVISTDTVAILDPHKRFVKEDYEPELAHFLSHSGHAACFDGVFGLTPLTTSYNATLFRFPLRKTNSQSEIVQGEYSPDRVKGFLYNSFINEAPVIMLFLKYVQEISLYDNDKLIYKVSIDQSQVSAIERERQALLKLAERTSLSCSLRVYSMSIQTQDQRMSHYEPLSWYHWLVINMIGSSDKKIIAMSKDQNNIPWVGVAAPLPHQTNINLSLRNCTTSDIVACITELKKGILHSPLSLPWCDSARGHLDGQVFCFLPLPGTTNLPVNIHGYFSVSDNRRTIEWPAADNKSAKALWNEALLKSHIAPLYSILLALRSSLLRYANTPLPLVESENSDITDPYAAWPLFSKVKFHHIWRDLVAPTLDGVAGLPILWTAAEGGIWVKLQDAFYLPAAPTFPIPKTVIELLVRVNVPIVSLPTEIRETLTECGLRDILNHKVLSPALIRYFLKQLSQGSLGLNDKEKVQDVLECILYDIDNSNCTELVGLSLLPVYERKFKTVYFKETIRSESERLYLVDQNEALEFLPNIEGSLVHQGLRRSIFSKLHSLAKRRNLQLSPFTPDAIISHLLPLSILSWYPKLHKSSSPVQWTPGQNNHPPQEWITHVWNWLNRNCASLSELEGLPLIPTIKLNKHFNNISLLCLPKSSTGSFFFNKEADDDEIQLADLLLKMRATVVKHNQFVFTHQEIKKYIFKINIQTVLQYIGKIGVQATSSLLTENDKVLLRSSIVNFYKSRGISFADLIKKLPIFEAGVGANPRQLVSVNQGYILPHPRIDFKDDLHYPPNFFNNADYDVCVLLQKLGCSVLGLDDILIKCVMPFALQQCRNSPHRWCNGDELFLFILNHVRSYGALSNIAFVRTQADMKVLKCPGELYDISDEQFTKIFEAQLEPFFPHQNYYDKGVSEKLQQTGLVTWKKLVKDAYKLTSLMKERASAVRRISNQSVAIDRSCFLIEVITSVPAGLSHKIMAELSTVPFLAVQVLQPDQYPRCLQWFGARKKRDLFEAPCNVHMYDANPYLIGAVAPILSSAYFKQNMNSIRPFTMSVTINDVIAQLNILVSSVKLPLSTSEEVTSITSCVCSIYNYLNNHSSSISKHDLPAKWIWWQNEGGLYTFVDSIFFVWHSIISLSPFIHSLMQNPQYALYRNLFIKSGGIQESPAIDEIAGVLHRIASTFSQLDEKYLEMVINIILYLKSKSFSGNVYLPTTDCLILPAKDCTYDDREWIRKRVGAGISKYKFVHEKIPPVAAKYFGVEPLSKKVAPSMGLELTYTKAGQSERVTRRIGGIVRDYSGNIDVFKELIQNADDAGASKVKLLIDWRHHGTESVIAEEMSQWQGPALIAYNNATFSDQDFKNICELAAESKMKDPMKTGRFGVGFCACYSLTDVPSFVSRHSITIFDPHTKYLGDRVTHNEPGMRINLVENREDLTVYKDQFVPFDGLFGCHIFELTGEGFDGTLFRFPMRMDSFPKSEICNDHYDEYHIDSLIKELRREANNILLFLKNVQSLEFYVIPKTAKSPSEMKLQFKIEKESKEHSARLQIIRDPHYVTNPLCSLVTINFQDDSGSSKSQLLVATALAKTALPNSKPGLLPLAELAIPISPDSCCPLKLKDNGSLFCFLPLPLKSYVPFHINGFFDIGKDRRGLKEATQSLEFQWNEGLITAVLPFALESALAKLAKQLKTLSSETLKQYYSLWPGDYSSSDDRRNWLSGVFSTAAMNVLINSKEKLMWSTANGGLWVTPRESYLFINDARLPKEIESEAMTLIKSEGYPLIECPPHVVKSLTTMLASNNHILSYQWFFTTVFLPNINSISEPIRTNQIMFVLQKIKEEQHMYFNKKYSWAISPLKDTACISVSSLSRLAKPCDLIDTSCKPMAQLYDETEGFFPDKKFHKVSDILNMLGMISQELPLDMLAERARTVSILDKQAAEGRMMSLLFYIHYVENRDIQHRYMYSQKETELKKREERINVLKDIPFLLSVPKPDSASVPWNCNTKNFLPPSQLYSPAHSCLVFASVPLVNIPIASDSNIEIDKMVNYLGINKNEPTLNVVLDHLCELIQHLNLPSLDESTLQYIEKEKVFFKIYNFIQIAQKPLSSLSIKDTAIERLQNKKCIWQKGKLLYPKQVVCDWNVEECLPYVVPLSDTNVHFKELFVILGVQVGPSIEYLFSLLAQINEDFFETPLKEDVLHLTIQIAERLYSLSPSSSDFPVNRVLLPNDKGILCPVSKLSCDPFVDSDSEWISQLSDYQDFVLIGGRPIYPKIPRETALRLGARPLLDTIVKHIEDENFLDDTDFGQSEDLVDRLNGILKKYPADTSIFREYIQNADDAKATEIVFVLDHRSKHPQEKLLTEGTEWASLQRVPALCIYNNRQFMEEDIKGICKLGRGGKGDTADTIGRFGIGFNVSYHLTDCPTFVSFDSHGHPKDLCVFDPLKKYCNKKKGNPGRRWKVNQRHMNQFPDQFKPFLVDEMEQMKVMADCFEDKSSGFVVFRLPLIRDKPLGFIPMSNTRWLMEGRAHDVHQVIQLLNDFKAASKDMLLFLNNIKNISVFEIKADGNCVHHFSSNATVKNEPKGTFLKFGSTLIQTVVTHQVNLAKEDDQETVTKWLISKRSGFHQSSYELSEICTRASERGLEPFGGVATTLDAESLLNNGSLFCFLPMNIPSCLPVHLNAHFLVDDSRRHLESLPGLEKWNSSIAEHLLLPAYIDLLLEARKEVDGSEKSIKWFYSLFPNISDSSSLQTSEASPLNLNVLLYSKLLQENCPVLLDASGLKNGDIKWLNMNIGQFCIDRTFSHENKLVVGAKELEPVFVSLDLPITRAPAYLFRSFVRINSGYIKTGLLTPNKVLNHVKTIDRKLYENTLKEKCQGLLSFCTQHRRSDEIHECLKGAPLLLTLAGTLNFTGKLFESKFSVLLPHQKELFVSPSMEAKLLQDGRFGNVIVPLPVNHVSSSINLSKVSSPMKLSDDEVQLVKHLWNYLIHMNSFLFPSYVSIDQFQHMPILPATSGFYYPPILGKCLFNQGVGSNSHVLTAMLKLGYETIYFSQVGQALAPHFVNSYISSSSSCSDIIQCLNLRPPNLNVSFNEEEVTHIISVLSQADEISDKIIAILKQLPIFETVNKTYIKVSSAKFHIKPLLVPSAGIITIQQTINQLVLANPSSQADTLYKKIFKGDYESAQAGGECGFYLNYLIPHFSYLTESELEVHLDFIKRSYFYSSSHFLTLQIKEWQPVIAALKKTPLLMRQQDGSGGIRQLVSKFCDPNIKFNVVFQESLLPPMKWRSDEWLPFLRELGLQSKVSTSVWLDKARKFSKEIEKINKRAKPPDSIMDKSTVLIASLENIISSINSFYFGYQEKEGSDKIELPEEISRFLAEASKIQFIYCPEPCKLVAHIETITGESPVQHQYFISFHEAVFYRSANKTCLVRKVLPASCQFLQNFHFKINNKLSIREPINLKAVVKNLVALSEALSTVKVFIPSLESTRAIRRVKEIIESHYSFMESNLDEKMIRELTEVSCVLLTTSQLTYQLVKPSQLVIDLPNKSDFHPFCYGTPIELMRYSKLLNVLGIKKKLEPTQYISILKAIKNELKHGKLTEDKQFEKVCQSAYIALVKDLRLLQEMPIFSKDVVIYLPSDGQELVASTELVHNDVPWVASRLKKSSQLLKYKFLHPPPPDDRGQMAPPSCLRVKLLSNLAVEKLSTFTTDRLNKCSDQELFENKKHKTNCKAVQILEDTIHSHDFTRGIGRLYWHQHQKHPKKDAQFCLQLLSLSKCEIHCVKDITTIIHLEGSAMKNTEDSSRLCYIVTTGHQPPEQKQGEKQGQEKQSVQLYISHKGAMNEDKLFEELAKEIGHHLLHSTGDTVNIKEMFRCFPHQISMVLDKLKISPFNLQSSGDGTDLSSSDQDVGCLIYDHTFSKEEFIIFCNYDKDEKVIFHYLENGKECFVYAKVVDYTPKTESRLSDMCIKVCIGNTDKGDPIIKKASLFQVYKLLDMPQKNYLENGSSSPYVSPLIISPVPQTEEKLEKWMRDTLVYNGKNSCCSAKQLSMRLTGHLHYVLVRNNKGPELFVQASKTILDIISEEDIALGSTIQAVEDLVKKLESLSIHDDSIAGEPQTPPLTATIPTNFLYMQGSARISTSLPRRQLFNRSPNTQRQPTVPQPTSSIPVYRINPPGGSGYSIGGSGYSGGGSGYNGGRGGVSGIRIIGNSNPFVTRTLLPETTIQPQQPQTDKNKAKMWLQQCKADYLAAITAWTSGENLLENQEEEEEKEKLEEKDKNLVDDKQEKEEEEDQEEEEVNEEEEGKVKEKERKEGKEYGEGEEEDEEDDYEDDKDEKEEKEEDLIKEKEEKEEDEEDEEDDDEDDKDEKEEEEDLVKRKVATQHKETCRFPALICFLCHDVVEKCLKGLMYARCGLPEFLINDSCLTKISTEIQKSPHIQKRIKDIVKECVLQVSEHDNRSRYPHYQIPPCAPASVYSSLEAMEALRATRKLINKIREDDELKELLGDIDDLPEKMFDVLVPVSGNSFPEYWDDHTEEDGHLKLVLLSPLSDEYCRVIAWFQGTLPNVTIHRVERIQNKLLWQRYLDCAKRSIQFGVVDRGKKLFHGTRSNDPKEIYGGDSSFDMRFSNNGLWGQGNYFAVNASYSHNYAHTAGPYKQMLVATVLTGLSYYSQPSPYRKPPWCSTAGGINRRYDSVYGDTGGSRVYITYDNERAYPMYLITYA</sequence>
<dbReference type="InParanoid" id="A0A1X7VWR1"/>
<dbReference type="SMART" id="SM00382">
    <property type="entry name" value="AAA"/>
    <property type="match status" value="2"/>
</dbReference>
<dbReference type="InterPro" id="IPR058210">
    <property type="entry name" value="SACS/Nov_dom"/>
</dbReference>
<feature type="compositionally biased region" description="Basic and acidic residues" evidence="8">
    <location>
        <begin position="7217"/>
        <end position="7234"/>
    </location>
</feature>
<dbReference type="PANTHER" id="PTHR22605">
    <property type="entry name" value="RZ-TYPE DOMAIN-CONTAINING PROTEIN"/>
    <property type="match status" value="1"/>
</dbReference>
<dbReference type="Gene3D" id="3.90.228.10">
    <property type="match status" value="1"/>
</dbReference>
<dbReference type="NCBIfam" id="NF047352">
    <property type="entry name" value="P_loop_sacsin"/>
    <property type="match status" value="3"/>
</dbReference>
<dbReference type="EC" id="2.4.2.-" evidence="7"/>